<keyword evidence="6 12" id="KW-0547">Nucleotide-binding</keyword>
<dbReference type="PROSITE" id="PS00603">
    <property type="entry name" value="TK_CELLULAR_TYPE"/>
    <property type="match status" value="1"/>
</dbReference>
<dbReference type="KEGG" id="vg:77944113"/>
<organism evidence="14 15">
    <name type="scientific">Erwinia phage AH04</name>
    <dbReference type="NCBI Taxonomy" id="2869569"/>
    <lineage>
        <taxon>Viruses</taxon>
        <taxon>Duplodnaviria</taxon>
        <taxon>Heunggongvirae</taxon>
        <taxon>Uroviricota</taxon>
        <taxon>Caudoviricetes</taxon>
        <taxon>Chimalliviridae</taxon>
        <taxon>Meadowvirus</taxon>
        <taxon>Meadowvirus AH04</taxon>
    </lineage>
</organism>
<dbReference type="PANTHER" id="PTHR11441:SF0">
    <property type="entry name" value="THYMIDINE KINASE, CYTOSOLIC"/>
    <property type="match status" value="1"/>
</dbReference>
<evidence type="ECO:0000256" key="3">
    <source>
        <dbReference type="ARBA" id="ARBA00020079"/>
    </source>
</evidence>
<dbReference type="GO" id="GO:0005524">
    <property type="term" value="F:ATP binding"/>
    <property type="evidence" value="ECO:0007669"/>
    <property type="project" value="UniProtKB-KW"/>
</dbReference>
<protein>
    <recommendedName>
        <fullName evidence="3 12">Thymidine kinase</fullName>
        <ecNumber evidence="2 12">2.7.1.21</ecNumber>
    </recommendedName>
</protein>
<evidence type="ECO:0000256" key="5">
    <source>
        <dbReference type="ARBA" id="ARBA00022679"/>
    </source>
</evidence>
<evidence type="ECO:0000256" key="7">
    <source>
        <dbReference type="ARBA" id="ARBA00022777"/>
    </source>
</evidence>
<dbReference type="InterPro" id="IPR020633">
    <property type="entry name" value="Thymidine_kinase_CS"/>
</dbReference>
<proteinExistence type="inferred from homology"/>
<dbReference type="HAMAP" id="MF_00124">
    <property type="entry name" value="Thymidine_kinase"/>
    <property type="match status" value="1"/>
</dbReference>
<dbReference type="SUPFAM" id="SSF52540">
    <property type="entry name" value="P-loop containing nucleoside triphosphate hydrolases"/>
    <property type="match status" value="1"/>
</dbReference>
<evidence type="ECO:0000256" key="2">
    <source>
        <dbReference type="ARBA" id="ARBA00012118"/>
    </source>
</evidence>
<dbReference type="Pfam" id="PF00265">
    <property type="entry name" value="TK"/>
    <property type="match status" value="1"/>
</dbReference>
<feature type="active site" description="Proton acceptor" evidence="10">
    <location>
        <position position="89"/>
    </location>
</feature>
<reference evidence="14" key="1">
    <citation type="submission" date="2021-07" db="EMBL/GenBank/DDBJ databases">
        <authorList>
            <person name="Roth S.J."/>
            <person name="Krukonis G.P."/>
            <person name="Delesalle V.A."/>
        </authorList>
    </citation>
    <scope>NUCLEOTIDE SEQUENCE</scope>
</reference>
<dbReference type="Gene3D" id="3.40.50.300">
    <property type="entry name" value="P-loop containing nucleotide triphosphate hydrolases"/>
    <property type="match status" value="1"/>
</dbReference>
<evidence type="ECO:0000313" key="14">
    <source>
        <dbReference type="EMBL" id="QZA70708.1"/>
    </source>
</evidence>
<comment type="similarity">
    <text evidence="1 13">Belongs to the thymidine kinase family.</text>
</comment>
<dbReference type="PANTHER" id="PTHR11441">
    <property type="entry name" value="THYMIDINE KINASE"/>
    <property type="match status" value="1"/>
</dbReference>
<name>A0AAE8BQ68_9CAUD</name>
<gene>
    <name evidence="14" type="primary">235</name>
    <name evidence="14" type="ORF">AH04_235</name>
</gene>
<dbReference type="InterPro" id="IPR001267">
    <property type="entry name" value="Thymidine_kinase"/>
</dbReference>
<dbReference type="EC" id="2.7.1.21" evidence="2 12"/>
<evidence type="ECO:0000256" key="12">
    <source>
        <dbReference type="RuleBase" id="RU000544"/>
    </source>
</evidence>
<keyword evidence="15" id="KW-1185">Reference proteome</keyword>
<dbReference type="InterPro" id="IPR027417">
    <property type="entry name" value="P-loop_NTPase"/>
</dbReference>
<dbReference type="Proteomes" id="UP000827517">
    <property type="component" value="Segment"/>
</dbReference>
<accession>A0AAE8BQ68</accession>
<dbReference type="Gene3D" id="3.30.60.20">
    <property type="match status" value="1"/>
</dbReference>
<dbReference type="GO" id="GO:0004797">
    <property type="term" value="F:thymidine kinase activity"/>
    <property type="evidence" value="ECO:0007669"/>
    <property type="project" value="UniProtKB-EC"/>
</dbReference>
<keyword evidence="7 12" id="KW-0418">Kinase</keyword>
<dbReference type="PIRSF" id="PIRSF035805">
    <property type="entry name" value="TK_cell"/>
    <property type="match status" value="1"/>
</dbReference>
<comment type="catalytic activity">
    <reaction evidence="9 12">
        <text>thymidine + ATP = dTMP + ADP + H(+)</text>
        <dbReference type="Rhea" id="RHEA:19129"/>
        <dbReference type="ChEBI" id="CHEBI:15378"/>
        <dbReference type="ChEBI" id="CHEBI:17748"/>
        <dbReference type="ChEBI" id="CHEBI:30616"/>
        <dbReference type="ChEBI" id="CHEBI:63528"/>
        <dbReference type="ChEBI" id="CHEBI:456216"/>
        <dbReference type="EC" id="2.7.1.21"/>
    </reaction>
</comment>
<evidence type="ECO:0000313" key="15">
    <source>
        <dbReference type="Proteomes" id="UP000827517"/>
    </source>
</evidence>
<feature type="binding site" evidence="11">
    <location>
        <position position="179"/>
    </location>
    <ligand>
        <name>substrate</name>
    </ligand>
</feature>
<sequence>MASLHFHYSTMNAGKSTNLLQANYNYFEQGMKTFVLKPAIDTREGEAIIKSRIGLQTECILFTPNENLYTLLRAMMDEHGKPACIFIDEAQFMSESQVIELSDVVDKLQVPAMCYGLRTDFQGKLFPGSSMLFARADKLVEVRTVCWCGKNAFMVLRLNEDGDVVREGDQVKIGGNDNYVSVCRRHFRVGQIKTD</sequence>
<keyword evidence="8 12" id="KW-0067">ATP-binding</keyword>
<evidence type="ECO:0000256" key="6">
    <source>
        <dbReference type="ARBA" id="ARBA00022741"/>
    </source>
</evidence>
<dbReference type="GO" id="GO:0046104">
    <property type="term" value="P:thymidine metabolic process"/>
    <property type="evidence" value="ECO:0007669"/>
    <property type="project" value="TreeGrafter"/>
</dbReference>
<dbReference type="GeneID" id="77944113"/>
<keyword evidence="5 12" id="KW-0808">Transferase</keyword>
<dbReference type="SUPFAM" id="SSF57716">
    <property type="entry name" value="Glucocorticoid receptor-like (DNA-binding domain)"/>
    <property type="match status" value="1"/>
</dbReference>
<evidence type="ECO:0000256" key="4">
    <source>
        <dbReference type="ARBA" id="ARBA00022634"/>
    </source>
</evidence>
<evidence type="ECO:0000256" key="9">
    <source>
        <dbReference type="ARBA" id="ARBA00048254"/>
    </source>
</evidence>
<dbReference type="RefSeq" id="YP_010667989.1">
    <property type="nucleotide sequence ID" value="NC_070952.1"/>
</dbReference>
<dbReference type="EMBL" id="MZ501267">
    <property type="protein sequence ID" value="QZA70708.1"/>
    <property type="molecule type" value="Genomic_DNA"/>
</dbReference>
<evidence type="ECO:0000256" key="13">
    <source>
        <dbReference type="RuleBase" id="RU004165"/>
    </source>
</evidence>
<dbReference type="NCBIfam" id="NF003300">
    <property type="entry name" value="PRK04296.1-5"/>
    <property type="match status" value="1"/>
</dbReference>
<dbReference type="GO" id="GO:0071897">
    <property type="term" value="P:DNA biosynthetic process"/>
    <property type="evidence" value="ECO:0007669"/>
    <property type="project" value="UniProtKB-KW"/>
</dbReference>
<evidence type="ECO:0000256" key="11">
    <source>
        <dbReference type="PIRSR" id="PIRSR035805-2"/>
    </source>
</evidence>
<evidence type="ECO:0000256" key="10">
    <source>
        <dbReference type="PIRSR" id="PIRSR035805-1"/>
    </source>
</evidence>
<keyword evidence="4 12" id="KW-0237">DNA synthesis</keyword>
<feature type="binding site" evidence="11">
    <location>
        <begin position="171"/>
        <end position="174"/>
    </location>
    <ligand>
        <name>substrate</name>
    </ligand>
</feature>
<evidence type="ECO:0000256" key="8">
    <source>
        <dbReference type="ARBA" id="ARBA00022840"/>
    </source>
</evidence>
<evidence type="ECO:0000256" key="1">
    <source>
        <dbReference type="ARBA" id="ARBA00007587"/>
    </source>
</evidence>